<gene>
    <name evidence="1" type="ORF">SAMN05660350_02120</name>
</gene>
<evidence type="ECO:0000313" key="1">
    <source>
        <dbReference type="EMBL" id="SHN73486.1"/>
    </source>
</evidence>
<reference evidence="1 2" key="1">
    <citation type="submission" date="2016-12" db="EMBL/GenBank/DDBJ databases">
        <authorList>
            <person name="Song W.-J."/>
            <person name="Kurnit D.M."/>
        </authorList>
    </citation>
    <scope>NUCLEOTIDE SEQUENCE [LARGE SCALE GENOMIC DNA]</scope>
    <source>
        <strain evidence="1 2">DSM 43162</strain>
    </source>
</reference>
<dbReference type="OrthoDB" id="9813435at2"/>
<organism evidence="1 2">
    <name type="scientific">Geodermatophilus obscurus</name>
    <dbReference type="NCBI Taxonomy" id="1861"/>
    <lineage>
        <taxon>Bacteria</taxon>
        <taxon>Bacillati</taxon>
        <taxon>Actinomycetota</taxon>
        <taxon>Actinomycetes</taxon>
        <taxon>Geodermatophilales</taxon>
        <taxon>Geodermatophilaceae</taxon>
        <taxon>Geodermatophilus</taxon>
    </lineage>
</organism>
<proteinExistence type="predicted"/>
<name>A0A1M7TS30_9ACTN</name>
<accession>A0A1M7TS30</accession>
<dbReference type="Proteomes" id="UP000184428">
    <property type="component" value="Unassembled WGS sequence"/>
</dbReference>
<protein>
    <submittedName>
        <fullName evidence="1">Uncharacterized protein</fullName>
    </submittedName>
</protein>
<dbReference type="EMBL" id="FRDM01000008">
    <property type="protein sequence ID" value="SHN73486.1"/>
    <property type="molecule type" value="Genomic_DNA"/>
</dbReference>
<dbReference type="RefSeq" id="WP_072917658.1">
    <property type="nucleotide sequence ID" value="NZ_FRDM01000008.1"/>
</dbReference>
<dbReference type="AlphaFoldDB" id="A0A1M7TS30"/>
<evidence type="ECO:0000313" key="2">
    <source>
        <dbReference type="Proteomes" id="UP000184428"/>
    </source>
</evidence>
<sequence length="78" mass="8390">MASRHEAIKVGIPSADSRVRTHLANGYRPATQWTGLDHDIVVTTEREVLTAWRAAGIAPVHTAPRDGWTGTAPAEHPG</sequence>